<keyword evidence="3" id="KW-1185">Reference proteome</keyword>
<name>A0ABD1SM32_9LAMI</name>
<gene>
    <name evidence="2" type="ORF">Fot_35251</name>
</gene>
<feature type="compositionally biased region" description="Basic and acidic residues" evidence="1">
    <location>
        <begin position="9"/>
        <end position="20"/>
    </location>
</feature>
<feature type="region of interest" description="Disordered" evidence="1">
    <location>
        <begin position="1"/>
        <end position="30"/>
    </location>
</feature>
<dbReference type="AlphaFoldDB" id="A0ABD1SM32"/>
<proteinExistence type="predicted"/>
<evidence type="ECO:0000256" key="1">
    <source>
        <dbReference type="SAM" id="MobiDB-lite"/>
    </source>
</evidence>
<protein>
    <submittedName>
        <fullName evidence="2">Uncharacterized protein</fullName>
    </submittedName>
</protein>
<evidence type="ECO:0000313" key="3">
    <source>
        <dbReference type="Proteomes" id="UP001604277"/>
    </source>
</evidence>
<sequence>MAKKKMSHSHQEKVHQKQKEPIQAPQQDSVAMKNEASMKLVSLKSLNQRLLKEAMERRKRDGIAHAQKGKLRIPAAIAATSVHKYWISAFRKATYNAELTELLKLDEMYTSQGHVLNYELYKVLAMKVDELHSIIGGDEDVDALRSENKDLQE</sequence>
<organism evidence="2 3">
    <name type="scientific">Forsythia ovata</name>
    <dbReference type="NCBI Taxonomy" id="205694"/>
    <lineage>
        <taxon>Eukaryota</taxon>
        <taxon>Viridiplantae</taxon>
        <taxon>Streptophyta</taxon>
        <taxon>Embryophyta</taxon>
        <taxon>Tracheophyta</taxon>
        <taxon>Spermatophyta</taxon>
        <taxon>Magnoliopsida</taxon>
        <taxon>eudicotyledons</taxon>
        <taxon>Gunneridae</taxon>
        <taxon>Pentapetalae</taxon>
        <taxon>asterids</taxon>
        <taxon>lamiids</taxon>
        <taxon>Lamiales</taxon>
        <taxon>Oleaceae</taxon>
        <taxon>Forsythieae</taxon>
        <taxon>Forsythia</taxon>
    </lineage>
</organism>
<comment type="caution">
    <text evidence="2">The sequence shown here is derived from an EMBL/GenBank/DDBJ whole genome shotgun (WGS) entry which is preliminary data.</text>
</comment>
<dbReference type="EMBL" id="JBFOLJ010000010">
    <property type="protein sequence ID" value="KAL2501403.1"/>
    <property type="molecule type" value="Genomic_DNA"/>
</dbReference>
<evidence type="ECO:0000313" key="2">
    <source>
        <dbReference type="EMBL" id="KAL2501403.1"/>
    </source>
</evidence>
<reference evidence="3" key="1">
    <citation type="submission" date="2024-07" db="EMBL/GenBank/DDBJ databases">
        <title>Two chromosome-level genome assemblies of Korean endemic species Abeliophyllum distichum and Forsythia ovata (Oleaceae).</title>
        <authorList>
            <person name="Jang H."/>
        </authorList>
    </citation>
    <scope>NUCLEOTIDE SEQUENCE [LARGE SCALE GENOMIC DNA]</scope>
</reference>
<accession>A0ABD1SM32</accession>
<dbReference type="Proteomes" id="UP001604277">
    <property type="component" value="Unassembled WGS sequence"/>
</dbReference>